<dbReference type="Gene3D" id="3.40.50.1240">
    <property type="entry name" value="Phosphoglycerate mutase-like"/>
    <property type="match status" value="1"/>
</dbReference>
<organism evidence="2 3">
    <name type="scientific">Agromyces badenianii</name>
    <dbReference type="NCBI Taxonomy" id="2080742"/>
    <lineage>
        <taxon>Bacteria</taxon>
        <taxon>Bacillati</taxon>
        <taxon>Actinomycetota</taxon>
        <taxon>Actinomycetes</taxon>
        <taxon>Micrococcales</taxon>
        <taxon>Microbacteriaceae</taxon>
        <taxon>Agromyces</taxon>
    </lineage>
</organism>
<dbReference type="Pfam" id="PF00300">
    <property type="entry name" value="His_Phos_1"/>
    <property type="match status" value="1"/>
</dbReference>
<keyword evidence="3" id="KW-1185">Reference proteome</keyword>
<name>A0A2S0WYT9_9MICO</name>
<proteinExistence type="predicted"/>
<feature type="compositionally biased region" description="Basic and acidic residues" evidence="1">
    <location>
        <begin position="166"/>
        <end position="175"/>
    </location>
</feature>
<dbReference type="PANTHER" id="PTHR47623">
    <property type="entry name" value="OS09G0287300 PROTEIN"/>
    <property type="match status" value="1"/>
</dbReference>
<reference evidence="2 3" key="1">
    <citation type="submission" date="2018-04" db="EMBL/GenBank/DDBJ databases">
        <authorList>
            <person name="Li J."/>
        </authorList>
    </citation>
    <scope>NUCLEOTIDE SEQUENCE [LARGE SCALE GENOMIC DNA]</scope>
    <source>
        <strain evidence="3">30A</strain>
    </source>
</reference>
<feature type="region of interest" description="Disordered" evidence="1">
    <location>
        <begin position="153"/>
        <end position="175"/>
    </location>
</feature>
<dbReference type="CDD" id="cd07067">
    <property type="entry name" value="HP_PGM_like"/>
    <property type="match status" value="1"/>
</dbReference>
<evidence type="ECO:0000256" key="1">
    <source>
        <dbReference type="SAM" id="MobiDB-lite"/>
    </source>
</evidence>
<dbReference type="SMART" id="SM00855">
    <property type="entry name" value="PGAM"/>
    <property type="match status" value="1"/>
</dbReference>
<evidence type="ECO:0000313" key="3">
    <source>
        <dbReference type="Proteomes" id="UP000244729"/>
    </source>
</evidence>
<dbReference type="InterPro" id="IPR013078">
    <property type="entry name" value="His_Pase_superF_clade-1"/>
</dbReference>
<sequence length="175" mass="19302">MKTLVLMRHAKSSWDTPGLLDHDRPLNERGRREAPRMGRRLGERGIRPDVIVTSTAERARSTAAFVAAALGTEERRVIADERLYSASVDTLLRVVRSLDDRLACAMFVGHNPEMTDLAARLFREAEAMPTAAVAVFRFDVASWSDVRIATHGGRSAAPPVSVTFDAPDRSPLHGR</sequence>
<dbReference type="RefSeq" id="WP_108596268.1">
    <property type="nucleotide sequence ID" value="NZ_CP028913.1"/>
</dbReference>
<protein>
    <submittedName>
        <fullName evidence="2">Histidine phosphatase</fullName>
    </submittedName>
</protein>
<dbReference type="EMBL" id="CP028913">
    <property type="protein sequence ID" value="AWB96471.1"/>
    <property type="molecule type" value="Genomic_DNA"/>
</dbReference>
<dbReference type="Proteomes" id="UP000244729">
    <property type="component" value="Chromosome"/>
</dbReference>
<evidence type="ECO:0000313" key="2">
    <source>
        <dbReference type="EMBL" id="AWB96471.1"/>
    </source>
</evidence>
<dbReference type="SUPFAM" id="SSF53254">
    <property type="entry name" value="Phosphoglycerate mutase-like"/>
    <property type="match status" value="1"/>
</dbReference>
<accession>A0A2S0WYT9</accession>
<dbReference type="AlphaFoldDB" id="A0A2S0WYT9"/>
<dbReference type="PANTHER" id="PTHR47623:SF1">
    <property type="entry name" value="OS09G0287300 PROTEIN"/>
    <property type="match status" value="1"/>
</dbReference>
<dbReference type="OrthoDB" id="9810154at2"/>
<gene>
    <name evidence="2" type="ORF">DCE93_13110</name>
</gene>
<dbReference type="InterPro" id="IPR029033">
    <property type="entry name" value="His_PPase_superfam"/>
</dbReference>
<dbReference type="KEGG" id="agm:DCE93_13110"/>